<evidence type="ECO:0000313" key="1">
    <source>
        <dbReference type="EMBL" id="MFM9328757.1"/>
    </source>
</evidence>
<dbReference type="EC" id="2.3.1.234" evidence="1"/>
<keyword evidence="1" id="KW-0012">Acyltransferase</keyword>
<keyword evidence="1" id="KW-0808">Transferase</keyword>
<dbReference type="Proteomes" id="UP001631969">
    <property type="component" value="Unassembled WGS sequence"/>
</dbReference>
<dbReference type="EMBL" id="JBJURJ010000006">
    <property type="protein sequence ID" value="MFM9328757.1"/>
    <property type="molecule type" value="Genomic_DNA"/>
</dbReference>
<sequence length="353" mass="37640">MMDKMKLPAVPPSTPSLILAIETSCDETSVAVVEDGRIIRSNIISSQIETHKKFGGVVPEVASRQHVESITWIIEEAVEKAGIRLQDVDAVAVTQGPGLVGSLLVGLVAGKALAFSLGLPLIAVHHIAGHIYANRFVQELEYPSLALVVSGGHTELVVLEGPGQFRIIGRTRDDAVGEAYDKVARALGLPYPGGPHLDRLALAADGAVQLPRAWLEPDSYDFSFSGLKSAVLAALNTARMKGLDLAADHVARGFQDSVIDVVTEKAMRAAKQFGAKQLLLAGGVAANKGLRESLTERCRQSRLPLVVPPLELCTDNAAMIAAAAHLKWERGEFAPMTLKAEAVLSLEEWSVKS</sequence>
<keyword evidence="2" id="KW-1185">Reference proteome</keyword>
<gene>
    <name evidence="1" type="primary">tsaD</name>
    <name evidence="1" type="ORF">ACI1P1_10695</name>
</gene>
<name>A0ACC7P0B3_9BACL</name>
<reference evidence="1" key="1">
    <citation type="submission" date="2024-12" db="EMBL/GenBank/DDBJ databases">
        <authorList>
            <person name="Wu N."/>
        </authorList>
    </citation>
    <scope>NUCLEOTIDE SEQUENCE</scope>
    <source>
        <strain evidence="1">P15</strain>
    </source>
</reference>
<accession>A0ACC7P0B3</accession>
<protein>
    <submittedName>
        <fullName evidence="1">tRNA (Adenosine(37)-N6)-threonylcarbamoyltransferase complex transferase subunit TsaD</fullName>
        <ecNumber evidence="1">2.3.1.234</ecNumber>
    </submittedName>
</protein>
<comment type="caution">
    <text evidence="1">The sequence shown here is derived from an EMBL/GenBank/DDBJ whole genome shotgun (WGS) entry which is preliminary data.</text>
</comment>
<organism evidence="1 2">
    <name type="scientific">Paenibacillus mesotrionivorans</name>
    <dbReference type="NCBI Taxonomy" id="3160968"/>
    <lineage>
        <taxon>Bacteria</taxon>
        <taxon>Bacillati</taxon>
        <taxon>Bacillota</taxon>
        <taxon>Bacilli</taxon>
        <taxon>Bacillales</taxon>
        <taxon>Paenibacillaceae</taxon>
        <taxon>Paenibacillus</taxon>
    </lineage>
</organism>
<evidence type="ECO:0000313" key="2">
    <source>
        <dbReference type="Proteomes" id="UP001631969"/>
    </source>
</evidence>
<proteinExistence type="predicted"/>